<evidence type="ECO:0000256" key="7">
    <source>
        <dbReference type="ARBA" id="ARBA00023242"/>
    </source>
</evidence>
<keyword evidence="11" id="KW-1185">Reference proteome</keyword>
<evidence type="ECO:0000259" key="9">
    <source>
        <dbReference type="SMART" id="SM01312"/>
    </source>
</evidence>
<keyword evidence="7" id="KW-0539">Nucleus</keyword>
<dbReference type="RefSeq" id="XP_035320014.1">
    <property type="nucleotide sequence ID" value="XM_035464304.1"/>
</dbReference>
<evidence type="ECO:0000313" key="11">
    <source>
        <dbReference type="Proteomes" id="UP000749293"/>
    </source>
</evidence>
<reference evidence="10" key="1">
    <citation type="submission" date="2020-03" db="EMBL/GenBank/DDBJ databases">
        <title>Site-based positive gene gene selection in Geosmithia morbida across the United States reveals a broad range of putative effectors and factors for local host and environmental adapation.</title>
        <authorList>
            <person name="Onufrak A."/>
            <person name="Murdoch R.W."/>
            <person name="Gazis R."/>
            <person name="Huff M."/>
            <person name="Staton M."/>
            <person name="Klingeman W."/>
            <person name="Hadziabdic D."/>
        </authorList>
    </citation>
    <scope>NUCLEOTIDE SEQUENCE</scope>
    <source>
        <strain evidence="10">1262</strain>
    </source>
</reference>
<dbReference type="InterPro" id="IPR039024">
    <property type="entry name" value="RTC4"/>
</dbReference>
<dbReference type="Pfam" id="PF14474">
    <property type="entry name" value="RTC4"/>
    <property type="match status" value="1"/>
</dbReference>
<dbReference type="PANTHER" id="PTHR41391:SF1">
    <property type="entry name" value="RESTRICTION OF TELOMERE CAPPING PROTEIN 4"/>
    <property type="match status" value="1"/>
</dbReference>
<evidence type="ECO:0000256" key="8">
    <source>
        <dbReference type="SAM" id="MobiDB-lite"/>
    </source>
</evidence>
<dbReference type="EMBL" id="JAANYQ010000013">
    <property type="protein sequence ID" value="KAF4121362.1"/>
    <property type="molecule type" value="Genomic_DNA"/>
</dbReference>
<feature type="compositionally biased region" description="Basic and acidic residues" evidence="8">
    <location>
        <begin position="66"/>
        <end position="76"/>
    </location>
</feature>
<proteinExistence type="inferred from homology"/>
<dbReference type="GO" id="GO:0005634">
    <property type="term" value="C:nucleus"/>
    <property type="evidence" value="ECO:0007669"/>
    <property type="project" value="UniProtKB-SubCell"/>
</dbReference>
<evidence type="ECO:0000256" key="2">
    <source>
        <dbReference type="ARBA" id="ARBA00004123"/>
    </source>
</evidence>
<name>A0A9P4YRT0_9HYPO</name>
<evidence type="ECO:0000256" key="3">
    <source>
        <dbReference type="ARBA" id="ARBA00004496"/>
    </source>
</evidence>
<comment type="subcellular location">
    <subcellularLocation>
        <location evidence="3">Cytoplasm</location>
    </subcellularLocation>
    <subcellularLocation>
        <location evidence="2">Nucleus</location>
    </subcellularLocation>
</comment>
<comment type="similarity">
    <text evidence="4">Belongs to the RTC4 family.</text>
</comment>
<feature type="domain" description="Restriction of telomere capping protein 4 C-terminal" evidence="9">
    <location>
        <begin position="476"/>
        <end position="592"/>
    </location>
</feature>
<dbReference type="SMART" id="SM01312">
    <property type="entry name" value="RTC4"/>
    <property type="match status" value="1"/>
</dbReference>
<feature type="region of interest" description="Disordered" evidence="8">
    <location>
        <begin position="1"/>
        <end position="401"/>
    </location>
</feature>
<evidence type="ECO:0000256" key="5">
    <source>
        <dbReference type="ARBA" id="ARBA00015162"/>
    </source>
</evidence>
<evidence type="ECO:0000256" key="1">
    <source>
        <dbReference type="ARBA" id="ARBA00002738"/>
    </source>
</evidence>
<dbReference type="GeneID" id="55968554"/>
<protein>
    <recommendedName>
        <fullName evidence="5">Restriction of telomere capping protein 4</fullName>
    </recommendedName>
</protein>
<feature type="compositionally biased region" description="Low complexity" evidence="8">
    <location>
        <begin position="149"/>
        <end position="176"/>
    </location>
</feature>
<feature type="compositionally biased region" description="Basic residues" evidence="8">
    <location>
        <begin position="304"/>
        <end position="313"/>
    </location>
</feature>
<feature type="compositionally biased region" description="Pro residues" evidence="8">
    <location>
        <begin position="239"/>
        <end position="259"/>
    </location>
</feature>
<dbReference type="PANTHER" id="PTHR41391">
    <property type="entry name" value="RESTRICTION OF TELOMERE CAPPING PROTEIN 4"/>
    <property type="match status" value="1"/>
</dbReference>
<keyword evidence="6" id="KW-0963">Cytoplasm</keyword>
<dbReference type="AlphaFoldDB" id="A0A9P4YRT0"/>
<organism evidence="10 11">
    <name type="scientific">Geosmithia morbida</name>
    <dbReference type="NCBI Taxonomy" id="1094350"/>
    <lineage>
        <taxon>Eukaryota</taxon>
        <taxon>Fungi</taxon>
        <taxon>Dikarya</taxon>
        <taxon>Ascomycota</taxon>
        <taxon>Pezizomycotina</taxon>
        <taxon>Sordariomycetes</taxon>
        <taxon>Hypocreomycetidae</taxon>
        <taxon>Hypocreales</taxon>
        <taxon>Bionectriaceae</taxon>
        <taxon>Geosmithia</taxon>
    </lineage>
</organism>
<gene>
    <name evidence="10" type="ORF">GMORB2_2324</name>
</gene>
<dbReference type="InterPro" id="IPR028094">
    <property type="entry name" value="RTC4_C"/>
</dbReference>
<evidence type="ECO:0000313" key="10">
    <source>
        <dbReference type="EMBL" id="KAF4121362.1"/>
    </source>
</evidence>
<sequence>MPIRTGLSYGNRPKPLLSMVGGKPRAACDGKPSTRGPATDIGLHSTPAQSPEKTDRSASPDGDSGSTEKKAGERRAPSQFQSFGDSSDEDDEGIPRGSIAPTSFGSGKRAAPPSPGVTRPTEDAKGNADGAKRRRLGADVKASPSPGDQTPKSSQPKSSQPESSQESSSTRPPASSGEHMVDSLGFTKKSRVKATFGAKGTKGTKGTKGLARKFGQVGAPPDRKSKPKPTKGNTHTYGMPPPSSFIPPPSSDIGSPPPPEGERAGGFKSLAGLSDSSAPDSPKSKFEANTEADDSDPSTLTPPRKTKPAKKKATGNPISRARISADNSDDDEQSKRPPPVFKTFDDDDDDAVNLPVRKAAGSESETATSDILSDHDEPAADATTTTATTAAAATTDATTSPRAAVCPWCGEAVDALLLQDFSRGQKRLNVRQQTRFCRRHKNQKAADMWSARSYPSIDWDALSDRIAGHHDFLLSVIDGSTPSHYRDALASKIESGQDRALKREENLNPGYYGPRGFNLMCDRLVDRFSDMLKQRAVHDRVISGRGSAAFIQSVLVAELGVQLIKEDMGVSADEATKILEESKGIGEMIHEE</sequence>
<comment type="function">
    <text evidence="1">May be involved in a process influencing telomere capping.</text>
</comment>
<dbReference type="Proteomes" id="UP000749293">
    <property type="component" value="Unassembled WGS sequence"/>
</dbReference>
<accession>A0A9P4YRT0</accession>
<evidence type="ECO:0000256" key="4">
    <source>
        <dbReference type="ARBA" id="ARBA00009461"/>
    </source>
</evidence>
<dbReference type="OrthoDB" id="128308at2759"/>
<comment type="caution">
    <text evidence="10">The sequence shown here is derived from an EMBL/GenBank/DDBJ whole genome shotgun (WGS) entry which is preliminary data.</text>
</comment>
<evidence type="ECO:0000256" key="6">
    <source>
        <dbReference type="ARBA" id="ARBA00022490"/>
    </source>
</evidence>
<dbReference type="GO" id="GO:0005737">
    <property type="term" value="C:cytoplasm"/>
    <property type="evidence" value="ECO:0007669"/>
    <property type="project" value="UniProtKB-SubCell"/>
</dbReference>
<feature type="compositionally biased region" description="Low complexity" evidence="8">
    <location>
        <begin position="380"/>
        <end position="399"/>
    </location>
</feature>